<gene>
    <name evidence="1" type="ORF">PSSU_1696</name>
</gene>
<evidence type="ECO:0000313" key="1">
    <source>
        <dbReference type="EMBL" id="OZG48872.1"/>
    </source>
</evidence>
<dbReference type="AlphaFoldDB" id="A0A261EPT9"/>
<reference evidence="1 2" key="1">
    <citation type="journal article" date="2017" name="BMC Genomics">
        <title>Comparative genomic and phylogenomic analyses of the Bifidobacteriaceae family.</title>
        <authorList>
            <person name="Lugli G.A."/>
            <person name="Milani C."/>
            <person name="Turroni F."/>
            <person name="Duranti S."/>
            <person name="Mancabelli L."/>
            <person name="Mangifesta M."/>
            <person name="Ferrario C."/>
            <person name="Modesto M."/>
            <person name="Mattarelli P."/>
            <person name="Jiri K."/>
            <person name="van Sinderen D."/>
            <person name="Ventura M."/>
        </authorList>
    </citation>
    <scope>NUCLEOTIDE SEQUENCE [LARGE SCALE GENOMIC DNA]</scope>
    <source>
        <strain evidence="1 2">DSM 24744</strain>
    </source>
</reference>
<comment type="caution">
    <text evidence="1">The sequence shown here is derived from an EMBL/GenBank/DDBJ whole genome shotgun (WGS) entry which is preliminary data.</text>
</comment>
<proteinExistence type="predicted"/>
<name>A0A261EPT9_9BIFI</name>
<dbReference type="RefSeq" id="WP_094692001.1">
    <property type="nucleotide sequence ID" value="NZ_MWWQ01000019.1"/>
</dbReference>
<dbReference type="Proteomes" id="UP000216454">
    <property type="component" value="Unassembled WGS sequence"/>
</dbReference>
<accession>A0A261EPT9</accession>
<keyword evidence="2" id="KW-1185">Reference proteome</keyword>
<organism evidence="1 2">
    <name type="scientific">Pseudoscardovia suis</name>
    <dbReference type="NCBI Taxonomy" id="987063"/>
    <lineage>
        <taxon>Bacteria</taxon>
        <taxon>Bacillati</taxon>
        <taxon>Actinomycetota</taxon>
        <taxon>Actinomycetes</taxon>
        <taxon>Bifidobacteriales</taxon>
        <taxon>Bifidobacteriaceae</taxon>
        <taxon>Pseudoscardovia</taxon>
    </lineage>
</organism>
<dbReference type="EMBL" id="MWWQ01000019">
    <property type="protein sequence ID" value="OZG48872.1"/>
    <property type="molecule type" value="Genomic_DNA"/>
</dbReference>
<evidence type="ECO:0000313" key="2">
    <source>
        <dbReference type="Proteomes" id="UP000216454"/>
    </source>
</evidence>
<protein>
    <submittedName>
        <fullName evidence="1">Uncharacterized protein</fullName>
    </submittedName>
</protein>
<sequence length="286" mass="33028">MTFRPGEHPRDPQGRFRDKEALRKQRIIPQTVCTYEPWKGHAVHEIAGWGTVKDPNTPRNRENAEITERMEDFGLMPCTNNGMSRPGMYMGYMTQDDAKETVEALNEEFPDRTFETIDPDEHGELWDTFGFLEDGSGRYPSGDREPQDQDVVFALTVEGEPVEEWNDAGIENTYRNAGAIMRNTRAMGGRGNLTFVRDTTILHSNTRKVRDELMRQGYPQETADEYAEDILIEDEWNEDDLYTDRWNRKEISDGDARNAISSYDLPRVLELAERRRRMHAGGKEGE</sequence>